<name>A0A1I5TNX6_9BACT</name>
<accession>A0A1I5TNX6</accession>
<evidence type="ECO:0000313" key="3">
    <source>
        <dbReference type="EMBL" id="SFP84740.1"/>
    </source>
</evidence>
<gene>
    <name evidence="3" type="ORF">SAMN04515674_106132</name>
</gene>
<dbReference type="SUPFAM" id="SSF160574">
    <property type="entry name" value="BT0923-like"/>
    <property type="match status" value="1"/>
</dbReference>
<dbReference type="PROSITE" id="PS51257">
    <property type="entry name" value="PROKAR_LIPOPROTEIN"/>
    <property type="match status" value="1"/>
</dbReference>
<dbReference type="STRING" id="1079859.SAMN04515674_106132"/>
<feature type="compositionally biased region" description="Gly residues" evidence="1">
    <location>
        <begin position="294"/>
        <end position="311"/>
    </location>
</feature>
<dbReference type="EMBL" id="FOXH01000006">
    <property type="protein sequence ID" value="SFP84740.1"/>
    <property type="molecule type" value="Genomic_DNA"/>
</dbReference>
<keyword evidence="2" id="KW-0732">Signal</keyword>
<evidence type="ECO:0000256" key="2">
    <source>
        <dbReference type="SAM" id="SignalP"/>
    </source>
</evidence>
<dbReference type="Gene3D" id="3.40.1420.30">
    <property type="match status" value="1"/>
</dbReference>
<evidence type="ECO:0000313" key="4">
    <source>
        <dbReference type="Proteomes" id="UP000199306"/>
    </source>
</evidence>
<sequence length="317" mass="33276">MKTGTALFCLFIASMIALSSCTKDNLQAGVTPTASSLRTVNDTTKKDSTGWHGYGHLKADTVAVSAEGKAYITSNYPGYTIKGSWKVHSKSGTTTTTSAAYVVEIAKDTARVALLFDSNWKFLSKVSIVLKKHEGPEGKGRVKEIAISSIPASATTYLSTNYPTLKILRAYSDSVNKTIEYGVIVGDSTAAKLVIFDSNWTFVKAETLVVKGEPRPTPAIKIVEVALSAIPASANAYVSSNYAGYKIVKAIQETDKDGVVTYSVLIENGTSRKALLFDSNWAFVKELAAPTGGPKPGAGGPGAGGPGAGGPGHKKGK</sequence>
<protein>
    <submittedName>
        <fullName evidence="3">Uncharacterized protein</fullName>
    </submittedName>
</protein>
<dbReference type="Proteomes" id="UP000199306">
    <property type="component" value="Unassembled WGS sequence"/>
</dbReference>
<evidence type="ECO:0000256" key="1">
    <source>
        <dbReference type="SAM" id="MobiDB-lite"/>
    </source>
</evidence>
<organism evidence="3 4">
    <name type="scientific">Pseudarcicella hirudinis</name>
    <dbReference type="NCBI Taxonomy" id="1079859"/>
    <lineage>
        <taxon>Bacteria</taxon>
        <taxon>Pseudomonadati</taxon>
        <taxon>Bacteroidota</taxon>
        <taxon>Cytophagia</taxon>
        <taxon>Cytophagales</taxon>
        <taxon>Flectobacillaceae</taxon>
        <taxon>Pseudarcicella</taxon>
    </lineage>
</organism>
<keyword evidence="4" id="KW-1185">Reference proteome</keyword>
<feature type="signal peptide" evidence="2">
    <location>
        <begin position="1"/>
        <end position="19"/>
    </location>
</feature>
<feature type="chain" id="PRO_5011482153" evidence="2">
    <location>
        <begin position="20"/>
        <end position="317"/>
    </location>
</feature>
<reference evidence="3 4" key="1">
    <citation type="submission" date="2016-10" db="EMBL/GenBank/DDBJ databases">
        <authorList>
            <person name="de Groot N.N."/>
        </authorList>
    </citation>
    <scope>NUCLEOTIDE SEQUENCE [LARGE SCALE GENOMIC DNA]</scope>
    <source>
        <strain evidence="4">E92,LMG 26720,CCM 7988</strain>
    </source>
</reference>
<proteinExistence type="predicted"/>
<dbReference type="AlphaFoldDB" id="A0A1I5TNX6"/>
<feature type="region of interest" description="Disordered" evidence="1">
    <location>
        <begin position="292"/>
        <end position="317"/>
    </location>
</feature>